<feature type="active site" description="Proton donor" evidence="5">
    <location>
        <position position="216"/>
    </location>
</feature>
<gene>
    <name evidence="5" type="primary">menF</name>
    <name evidence="7" type="ORF">QWJ08_04825</name>
</gene>
<dbReference type="InterPro" id="IPR044250">
    <property type="entry name" value="MenF-like"/>
</dbReference>
<dbReference type="HAMAP" id="MF_01935">
    <property type="entry name" value="MenF"/>
    <property type="match status" value="1"/>
</dbReference>
<evidence type="ECO:0000256" key="1">
    <source>
        <dbReference type="ARBA" id="ARBA00000799"/>
    </source>
</evidence>
<keyword evidence="4 5" id="KW-0413">Isomerase</keyword>
<organism evidence="7 8">
    <name type="scientific">Vibrio agarivorans</name>
    <dbReference type="NCBI Taxonomy" id="153622"/>
    <lineage>
        <taxon>Bacteria</taxon>
        <taxon>Pseudomonadati</taxon>
        <taxon>Pseudomonadota</taxon>
        <taxon>Gammaproteobacteria</taxon>
        <taxon>Vibrionales</taxon>
        <taxon>Vibrionaceae</taxon>
        <taxon>Vibrio</taxon>
    </lineage>
</organism>
<dbReference type="GO" id="GO:0008909">
    <property type="term" value="F:isochorismate synthase activity"/>
    <property type="evidence" value="ECO:0007669"/>
    <property type="project" value="UniProtKB-EC"/>
</dbReference>
<comment type="cofactor">
    <cofactor evidence="5">
        <name>Mg(2+)</name>
        <dbReference type="ChEBI" id="CHEBI:18420"/>
    </cofactor>
</comment>
<sequence>MRFAQSIGQRWALKQDELVDWLDAQSLYPKFYWQDRDDTEQVVALGQMYTFQHPAPAYTILGEQQRVWGGRAFSPSAKSSKRCLSSLFFLPIIELIAKDGQLTLVVNCNRSKSDAIKALRSLVLNFSPLGGPKVDVAVSTHCPEKAQWVQLVDKALRDIDDDKFKKVVLARKTTLELKDKVSAAQIMKSSRQSNHNSFHFLFAMDAEHSFIGSTPERLYRRLGRVLNTEALAGTIGRGQSADEDHALANWLSGDVKNLNENQFVVDDILERLDGLTDSVHVEEQAKLIRLRQVQHLKRAIYANLKDDVKGVELLNALQPTAAVAGLPRHSSMQFIEENEPFVRGWYAGSVGYLSHEKAEFCVAIRSALVVEQTIHLFAGAGIVPGSQAEHEWLELDKKLSTLLTLLVDEKTEDVGVYQ</sequence>
<dbReference type="PANTHER" id="PTHR47253:SF4">
    <property type="entry name" value="ISOCHORISMATE SYNTHASE 2, CHLOROPLASTIC"/>
    <property type="match status" value="1"/>
</dbReference>
<dbReference type="Proteomes" id="UP001169719">
    <property type="component" value="Unassembled WGS sequence"/>
</dbReference>
<evidence type="ECO:0000259" key="6">
    <source>
        <dbReference type="Pfam" id="PF00425"/>
    </source>
</evidence>
<keyword evidence="3 5" id="KW-0460">Magnesium</keyword>
<comment type="caution">
    <text evidence="7">The sequence shown here is derived from an EMBL/GenBank/DDBJ whole genome shotgun (WGS) entry which is preliminary data.</text>
</comment>
<keyword evidence="5" id="KW-0474">Menaquinone biosynthesis</keyword>
<dbReference type="Pfam" id="PF00425">
    <property type="entry name" value="Chorismate_bind"/>
    <property type="match status" value="1"/>
</dbReference>
<dbReference type="NCBIfam" id="TIGR00543">
    <property type="entry name" value="isochor_syn"/>
    <property type="match status" value="1"/>
</dbReference>
<dbReference type="InterPro" id="IPR004561">
    <property type="entry name" value="IsoChor_synthase"/>
</dbReference>
<evidence type="ECO:0000313" key="7">
    <source>
        <dbReference type="EMBL" id="MDN2480707.1"/>
    </source>
</evidence>
<proteinExistence type="inferred from homology"/>
<comment type="pathway">
    <text evidence="5">Quinol/quinone metabolism; menaquinone biosynthesis.</text>
</comment>
<dbReference type="InterPro" id="IPR015890">
    <property type="entry name" value="Chorismate_C"/>
</dbReference>
<dbReference type="EC" id="5.4.4.2" evidence="5"/>
<comment type="pathway">
    <text evidence="5">Quinol/quinone metabolism; 1,4-dihydroxy-2-naphthoate biosynthesis; 1,4-dihydroxy-2-naphthoate from chorismate: step 1/7.</text>
</comment>
<feature type="binding site" evidence="5">
    <location>
        <position position="260"/>
    </location>
    <ligand>
        <name>Mg(2+)</name>
        <dbReference type="ChEBI" id="CHEBI:18420"/>
    </ligand>
</feature>
<name>A0ABT7XY65_9VIBR</name>
<evidence type="ECO:0000256" key="2">
    <source>
        <dbReference type="ARBA" id="ARBA00005297"/>
    </source>
</evidence>
<keyword evidence="8" id="KW-1185">Reference proteome</keyword>
<accession>A0ABT7XY65</accession>
<keyword evidence="5" id="KW-0479">Metal-binding</keyword>
<dbReference type="PANTHER" id="PTHR47253">
    <property type="match status" value="1"/>
</dbReference>
<dbReference type="EMBL" id="JAUEOZ010000001">
    <property type="protein sequence ID" value="MDN2480707.1"/>
    <property type="molecule type" value="Genomic_DNA"/>
</dbReference>
<comment type="similarity">
    <text evidence="2 5">Belongs to the isochorismate synthase family.</text>
</comment>
<evidence type="ECO:0000256" key="4">
    <source>
        <dbReference type="ARBA" id="ARBA00023235"/>
    </source>
</evidence>
<dbReference type="InterPro" id="IPR034681">
    <property type="entry name" value="MenF"/>
</dbReference>
<dbReference type="InterPro" id="IPR005801">
    <property type="entry name" value="ADC_synthase"/>
</dbReference>
<comment type="catalytic activity">
    <reaction evidence="1 5">
        <text>chorismate = isochorismate</text>
        <dbReference type="Rhea" id="RHEA:18985"/>
        <dbReference type="ChEBI" id="CHEBI:29748"/>
        <dbReference type="ChEBI" id="CHEBI:29780"/>
        <dbReference type="EC" id="5.4.4.2"/>
    </reaction>
</comment>
<evidence type="ECO:0000256" key="3">
    <source>
        <dbReference type="ARBA" id="ARBA00022842"/>
    </source>
</evidence>
<evidence type="ECO:0000256" key="5">
    <source>
        <dbReference type="HAMAP-Rule" id="MF_01935"/>
    </source>
</evidence>
<protein>
    <recommendedName>
        <fullName evidence="5">Isochorismate synthase MenF</fullName>
        <ecNumber evidence="5">5.4.4.2</ecNumber>
    </recommendedName>
    <alternativeName>
        <fullName evidence="5">Isochorismate mutase</fullName>
    </alternativeName>
</protein>
<reference evidence="7" key="1">
    <citation type="submission" date="2024-05" db="EMBL/GenBank/DDBJ databases">
        <title>Genome Sequences of Four Agar- Degrading Marine Bacteria.</title>
        <authorList>
            <person name="Phillips E.K."/>
            <person name="Shaffer J.C."/>
            <person name="Henson M.W."/>
            <person name="Temperton B."/>
            <person name="Thrash C.J."/>
            <person name="Martin M.O."/>
        </authorList>
    </citation>
    <scope>NUCLEOTIDE SEQUENCE</scope>
    <source>
        <strain evidence="7">EKP203</strain>
    </source>
</reference>
<feature type="active site" description="Proton acceptor" evidence="5">
    <location>
        <position position="166"/>
    </location>
</feature>
<feature type="binding site" evidence="5">
    <location>
        <position position="394"/>
    </location>
    <ligand>
        <name>Mg(2+)</name>
        <dbReference type="ChEBI" id="CHEBI:18420"/>
    </ligand>
</feature>
<evidence type="ECO:0000313" key="8">
    <source>
        <dbReference type="Proteomes" id="UP001169719"/>
    </source>
</evidence>
<feature type="domain" description="Chorismate-utilising enzyme C-terminal" evidence="6">
    <location>
        <begin position="145"/>
        <end position="398"/>
    </location>
</feature>
<dbReference type="SUPFAM" id="SSF56322">
    <property type="entry name" value="ADC synthase"/>
    <property type="match status" value="1"/>
</dbReference>
<dbReference type="Gene3D" id="3.60.120.10">
    <property type="entry name" value="Anthranilate synthase"/>
    <property type="match status" value="1"/>
</dbReference>
<comment type="function">
    <text evidence="5">Catalyzes the conversion of chorismate to isochorismate.</text>
</comment>